<evidence type="ECO:0000256" key="1">
    <source>
        <dbReference type="SAM" id="MobiDB-lite"/>
    </source>
</evidence>
<dbReference type="InParanoid" id="Q23VX0"/>
<accession>Q23VX0</accession>
<dbReference type="GeneID" id="7825537"/>
<name>Q23VX0_TETTS</name>
<dbReference type="RefSeq" id="XP_001020980.2">
    <property type="nucleotide sequence ID" value="XM_001020980.2"/>
</dbReference>
<evidence type="ECO:0000313" key="2">
    <source>
        <dbReference type="EMBL" id="EAS00735.2"/>
    </source>
</evidence>
<dbReference type="HOGENOM" id="CLU_580748_0_0_1"/>
<dbReference type="EMBL" id="GG662609">
    <property type="protein sequence ID" value="EAS00735.2"/>
    <property type="molecule type" value="Genomic_DNA"/>
</dbReference>
<feature type="compositionally biased region" description="Polar residues" evidence="1">
    <location>
        <begin position="241"/>
        <end position="254"/>
    </location>
</feature>
<organism evidence="2 3">
    <name type="scientific">Tetrahymena thermophila (strain SB210)</name>
    <dbReference type="NCBI Taxonomy" id="312017"/>
    <lineage>
        <taxon>Eukaryota</taxon>
        <taxon>Sar</taxon>
        <taxon>Alveolata</taxon>
        <taxon>Ciliophora</taxon>
        <taxon>Intramacronucleata</taxon>
        <taxon>Oligohymenophorea</taxon>
        <taxon>Hymenostomatida</taxon>
        <taxon>Tetrahymenina</taxon>
        <taxon>Tetrahymenidae</taxon>
        <taxon>Tetrahymena</taxon>
    </lineage>
</organism>
<sequence length="497" mass="58600">MAFPKLKTKGVILKIQNSNIESNSSLKESHIASASHINNSQVHNKIKYRINQDYQKAFENYQEREPQKIKPKPFQKTQVFHLFQQLEDDLNNQVSNLSQPKKDQKLEGSTQLQNQFNIHLAFKKQEKEIKKCDYFYQEKIKFQNLFHENSFQSSTENEILNKSDQNIKQTLKRLEQINDLKFEPNYHHNLKKNQDLINKEVSKVIKTENNSYLNDGKHQLLPQLINFKANRSHSPKRVNEDQSQIDEQSKNISEQSQNLKQKQIYIQNKQDSYVIKKLKKQMIDYLDEIIENFVKDVQISQNDICGIHQAVIQLITRIFVLREISTTQLKNVIEAIDSLYFCKKSNPLIKIINQQIKNSKIQEASKVAYKDLCQILSTELTQLNNNYLKQINQLIYQRDQFSEKIKSLYQISTSQSISQGEKLKQEINLKQLDDTFKQVESIKQNQQASKQQIMQTISEIFDQKSRNNTKSYENKCKNNLLEEEEENSKLEDYLGQQ</sequence>
<protein>
    <submittedName>
        <fullName evidence="2">Uncharacterized protein</fullName>
    </submittedName>
</protein>
<dbReference type="AlphaFoldDB" id="Q23VX0"/>
<feature type="region of interest" description="Disordered" evidence="1">
    <location>
        <begin position="231"/>
        <end position="254"/>
    </location>
</feature>
<reference evidence="3" key="1">
    <citation type="journal article" date="2006" name="PLoS Biol.">
        <title>Macronuclear genome sequence of the ciliate Tetrahymena thermophila, a model eukaryote.</title>
        <authorList>
            <person name="Eisen J.A."/>
            <person name="Coyne R.S."/>
            <person name="Wu M."/>
            <person name="Wu D."/>
            <person name="Thiagarajan M."/>
            <person name="Wortman J.R."/>
            <person name="Badger J.H."/>
            <person name="Ren Q."/>
            <person name="Amedeo P."/>
            <person name="Jones K.M."/>
            <person name="Tallon L.J."/>
            <person name="Delcher A.L."/>
            <person name="Salzberg S.L."/>
            <person name="Silva J.C."/>
            <person name="Haas B.J."/>
            <person name="Majoros W.H."/>
            <person name="Farzad M."/>
            <person name="Carlton J.M."/>
            <person name="Smith R.K. Jr."/>
            <person name="Garg J."/>
            <person name="Pearlman R.E."/>
            <person name="Karrer K.M."/>
            <person name="Sun L."/>
            <person name="Manning G."/>
            <person name="Elde N.C."/>
            <person name="Turkewitz A.P."/>
            <person name="Asai D.J."/>
            <person name="Wilkes D.E."/>
            <person name="Wang Y."/>
            <person name="Cai H."/>
            <person name="Collins K."/>
            <person name="Stewart B.A."/>
            <person name="Lee S.R."/>
            <person name="Wilamowska K."/>
            <person name="Weinberg Z."/>
            <person name="Ruzzo W.L."/>
            <person name="Wloga D."/>
            <person name="Gaertig J."/>
            <person name="Frankel J."/>
            <person name="Tsao C.-C."/>
            <person name="Gorovsky M.A."/>
            <person name="Keeling P.J."/>
            <person name="Waller R.F."/>
            <person name="Patron N.J."/>
            <person name="Cherry J.M."/>
            <person name="Stover N.A."/>
            <person name="Krieger C.J."/>
            <person name="del Toro C."/>
            <person name="Ryder H.F."/>
            <person name="Williamson S.C."/>
            <person name="Barbeau R.A."/>
            <person name="Hamilton E.P."/>
            <person name="Orias E."/>
        </authorList>
    </citation>
    <scope>NUCLEOTIDE SEQUENCE [LARGE SCALE GENOMIC DNA]</scope>
    <source>
        <strain evidence="3">SB210</strain>
    </source>
</reference>
<dbReference type="Proteomes" id="UP000009168">
    <property type="component" value="Unassembled WGS sequence"/>
</dbReference>
<proteinExistence type="predicted"/>
<evidence type="ECO:0000313" key="3">
    <source>
        <dbReference type="Proteomes" id="UP000009168"/>
    </source>
</evidence>
<gene>
    <name evidence="2" type="ORF">TTHERM_00794610</name>
</gene>
<dbReference type="KEGG" id="tet:TTHERM_00794610"/>
<keyword evidence="3" id="KW-1185">Reference proteome</keyword>